<dbReference type="EMBL" id="LR593886">
    <property type="protein sequence ID" value="VTR92677.1"/>
    <property type="molecule type" value="Genomic_DNA"/>
</dbReference>
<dbReference type="Proteomes" id="UP000464178">
    <property type="component" value="Chromosome"/>
</dbReference>
<accession>A0A6P2CVP8</accession>
<evidence type="ECO:0000256" key="2">
    <source>
        <dbReference type="ARBA" id="ARBA00007862"/>
    </source>
</evidence>
<dbReference type="NCBIfam" id="TIGR01932">
    <property type="entry name" value="hflC"/>
    <property type="match status" value="1"/>
</dbReference>
<dbReference type="PIRSF" id="PIRSF005651">
    <property type="entry name" value="HflC"/>
    <property type="match status" value="1"/>
</dbReference>
<evidence type="ECO:0000313" key="9">
    <source>
        <dbReference type="Proteomes" id="UP000464178"/>
    </source>
</evidence>
<protein>
    <recommendedName>
        <fullName evidence="6">Protein HflC</fullName>
    </recommendedName>
</protein>
<name>A0A6P2CVP8_9BACT</name>
<dbReference type="SMART" id="SM00244">
    <property type="entry name" value="PHB"/>
    <property type="match status" value="1"/>
</dbReference>
<gene>
    <name evidence="8" type="ORF">SOIL9_50370</name>
</gene>
<dbReference type="InterPro" id="IPR010200">
    <property type="entry name" value="HflC"/>
</dbReference>
<evidence type="ECO:0000256" key="4">
    <source>
        <dbReference type="ARBA" id="ARBA00022989"/>
    </source>
</evidence>
<dbReference type="SUPFAM" id="SSF117892">
    <property type="entry name" value="Band 7/SPFH domain"/>
    <property type="match status" value="1"/>
</dbReference>
<dbReference type="PANTHER" id="PTHR42911:SF1">
    <property type="entry name" value="MODULATOR OF FTSH PROTEASE HFLC"/>
    <property type="match status" value="1"/>
</dbReference>
<organism evidence="8 9">
    <name type="scientific">Gemmata massiliana</name>
    <dbReference type="NCBI Taxonomy" id="1210884"/>
    <lineage>
        <taxon>Bacteria</taxon>
        <taxon>Pseudomonadati</taxon>
        <taxon>Planctomycetota</taxon>
        <taxon>Planctomycetia</taxon>
        <taxon>Gemmatales</taxon>
        <taxon>Gemmataceae</taxon>
        <taxon>Gemmata</taxon>
    </lineage>
</organism>
<feature type="domain" description="Band 7" evidence="7">
    <location>
        <begin position="19"/>
        <end position="241"/>
    </location>
</feature>
<dbReference type="InterPro" id="IPR001107">
    <property type="entry name" value="Band_7"/>
</dbReference>
<comment type="similarity">
    <text evidence="2 6">Belongs to the band 7/mec-2 family. HflC subfamily.</text>
</comment>
<dbReference type="Gene3D" id="3.30.479.30">
    <property type="entry name" value="Band 7 domain"/>
    <property type="match status" value="1"/>
</dbReference>
<proteinExistence type="inferred from homology"/>
<evidence type="ECO:0000259" key="7">
    <source>
        <dbReference type="SMART" id="SM00244"/>
    </source>
</evidence>
<sequence length="353" mass="39103">MRRFLIVVTLLLVGLWLRSAFFAVDAAEFVYVTRFGHVEAIHDGGTNAGLHIKAPWPIDSVLRMDRRVQSFDLPAVEALTRDPATRTVDKTLAVDAFVTWKIPDTEAADRFVKTVRTPEQAKKILGPLINGRLAAVISTMPIEDLIGVTDTQTTLAAITGGQGAALPESSFRTDDSRLIDERNERVRRRLLGSESLHGGPANPVDDIRTKALSEYGIQVIDIRVRRFSYPDTVRGSIAERIRSERAKKVADYESDGRKRAADITTDADRAARIIETDAKAQKTVIEGQANAEAARIRAAAYAQDREFYLFLEQLRSFQAMLSDTRDVLLLTTKHPLLRIIQGPPAPAQAPPPK</sequence>
<dbReference type="AlphaFoldDB" id="A0A6P2CVP8"/>
<dbReference type="Pfam" id="PF01145">
    <property type="entry name" value="Band_7"/>
    <property type="match status" value="1"/>
</dbReference>
<keyword evidence="4" id="KW-1133">Transmembrane helix</keyword>
<dbReference type="GO" id="GO:0016020">
    <property type="term" value="C:membrane"/>
    <property type="evidence" value="ECO:0007669"/>
    <property type="project" value="UniProtKB-SubCell"/>
</dbReference>
<dbReference type="KEGG" id="gms:SOIL9_50370"/>
<keyword evidence="9" id="KW-1185">Reference proteome</keyword>
<evidence type="ECO:0000256" key="6">
    <source>
        <dbReference type="PIRNR" id="PIRNR005651"/>
    </source>
</evidence>
<dbReference type="PANTHER" id="PTHR42911">
    <property type="entry name" value="MODULATOR OF FTSH PROTEASE HFLC"/>
    <property type="match status" value="1"/>
</dbReference>
<dbReference type="RefSeq" id="WP_162667505.1">
    <property type="nucleotide sequence ID" value="NZ_LR593886.1"/>
</dbReference>
<comment type="subcellular location">
    <subcellularLocation>
        <location evidence="1">Membrane</location>
        <topology evidence="1">Single-pass membrane protein</topology>
    </subcellularLocation>
</comment>
<reference evidence="8 9" key="1">
    <citation type="submission" date="2019-05" db="EMBL/GenBank/DDBJ databases">
        <authorList>
            <consortium name="Science for Life Laboratories"/>
        </authorList>
    </citation>
    <scope>NUCLEOTIDE SEQUENCE [LARGE SCALE GENOMIC DNA]</scope>
    <source>
        <strain evidence="8">Soil9</strain>
    </source>
</reference>
<evidence type="ECO:0000256" key="1">
    <source>
        <dbReference type="ARBA" id="ARBA00004167"/>
    </source>
</evidence>
<evidence type="ECO:0000256" key="5">
    <source>
        <dbReference type="ARBA" id="ARBA00023136"/>
    </source>
</evidence>
<keyword evidence="3" id="KW-0812">Transmembrane</keyword>
<dbReference type="InterPro" id="IPR036013">
    <property type="entry name" value="Band_7/SPFH_dom_sf"/>
</dbReference>
<evidence type="ECO:0000313" key="8">
    <source>
        <dbReference type="EMBL" id="VTR92677.1"/>
    </source>
</evidence>
<comment type="function">
    <text evidence="6">HflC and HflK could regulate a protease.</text>
</comment>
<keyword evidence="5" id="KW-0472">Membrane</keyword>
<evidence type="ECO:0000256" key="3">
    <source>
        <dbReference type="ARBA" id="ARBA00022692"/>
    </source>
</evidence>